<keyword evidence="1" id="KW-0812">Transmembrane</keyword>
<keyword evidence="3" id="KW-1185">Reference proteome</keyword>
<protein>
    <submittedName>
        <fullName evidence="2">Uncharacterized protein</fullName>
    </submittedName>
</protein>
<sequence>MTKEQFLKLKAAKTTQKLHKKQSCAKLLCSMHAPCFLFSLIWFCFLYICSDILAVEVTKAPLFFPKLEELEVQSRCKQAWMSSPAAQMPLNKIFHNPAQIF</sequence>
<proteinExistence type="predicted"/>
<evidence type="ECO:0000256" key="1">
    <source>
        <dbReference type="SAM" id="Phobius"/>
    </source>
</evidence>
<keyword evidence="1" id="KW-1133">Transmembrane helix</keyword>
<organism evidence="2 3">
    <name type="scientific">Goodea atripinnis</name>
    <dbReference type="NCBI Taxonomy" id="208336"/>
    <lineage>
        <taxon>Eukaryota</taxon>
        <taxon>Metazoa</taxon>
        <taxon>Chordata</taxon>
        <taxon>Craniata</taxon>
        <taxon>Vertebrata</taxon>
        <taxon>Euteleostomi</taxon>
        <taxon>Actinopterygii</taxon>
        <taxon>Neopterygii</taxon>
        <taxon>Teleostei</taxon>
        <taxon>Neoteleostei</taxon>
        <taxon>Acanthomorphata</taxon>
        <taxon>Ovalentaria</taxon>
        <taxon>Atherinomorphae</taxon>
        <taxon>Cyprinodontiformes</taxon>
        <taxon>Goodeidae</taxon>
        <taxon>Goodea</taxon>
    </lineage>
</organism>
<accession>A0ABV0PK47</accession>
<name>A0ABV0PK47_9TELE</name>
<gene>
    <name evidence="2" type="ORF">GOODEAATRI_002361</name>
</gene>
<comment type="caution">
    <text evidence="2">The sequence shown here is derived from an EMBL/GenBank/DDBJ whole genome shotgun (WGS) entry which is preliminary data.</text>
</comment>
<dbReference type="EMBL" id="JAHRIO010080047">
    <property type="protein sequence ID" value="MEQ2183870.1"/>
    <property type="molecule type" value="Genomic_DNA"/>
</dbReference>
<feature type="transmembrane region" description="Helical" evidence="1">
    <location>
        <begin position="27"/>
        <end position="48"/>
    </location>
</feature>
<evidence type="ECO:0000313" key="3">
    <source>
        <dbReference type="Proteomes" id="UP001476798"/>
    </source>
</evidence>
<dbReference type="Proteomes" id="UP001476798">
    <property type="component" value="Unassembled WGS sequence"/>
</dbReference>
<evidence type="ECO:0000313" key="2">
    <source>
        <dbReference type="EMBL" id="MEQ2183870.1"/>
    </source>
</evidence>
<keyword evidence="1" id="KW-0472">Membrane</keyword>
<reference evidence="2 3" key="1">
    <citation type="submission" date="2021-06" db="EMBL/GenBank/DDBJ databases">
        <authorList>
            <person name="Palmer J.M."/>
        </authorList>
    </citation>
    <scope>NUCLEOTIDE SEQUENCE [LARGE SCALE GENOMIC DNA]</scope>
    <source>
        <strain evidence="2 3">GA_2019</strain>
        <tissue evidence="2">Muscle</tissue>
    </source>
</reference>